<reference evidence="1 2" key="1">
    <citation type="submission" date="2015-08" db="EMBL/GenBank/DDBJ databases">
        <title>Next Generation Sequencing and Analysis of the Genome of Puccinia sorghi L Schw, the Causal Agent of Maize Common Rust.</title>
        <authorList>
            <person name="Rochi L."/>
            <person name="Burguener G."/>
            <person name="Darino M."/>
            <person name="Turjanski A."/>
            <person name="Kreff E."/>
            <person name="Dieguez M.J."/>
            <person name="Sacco F."/>
        </authorList>
    </citation>
    <scope>NUCLEOTIDE SEQUENCE [LARGE SCALE GENOMIC DNA]</scope>
    <source>
        <strain evidence="1 2">RO10H11247</strain>
    </source>
</reference>
<dbReference type="VEuPathDB" id="FungiDB:VP01_244g3"/>
<sequence>MRNKIHWVKLNQTCLRGSVVTELMDGLIGAITQESTSLISGSETKLDETVYAHALEFLPQTFLDKVEDNMHLQFVFVL</sequence>
<dbReference type="Proteomes" id="UP000037035">
    <property type="component" value="Unassembled WGS sequence"/>
</dbReference>
<comment type="caution">
    <text evidence="1">The sequence shown here is derived from an EMBL/GenBank/DDBJ whole genome shotgun (WGS) entry which is preliminary data.</text>
</comment>
<keyword evidence="2" id="KW-1185">Reference proteome</keyword>
<organism evidence="1 2">
    <name type="scientific">Puccinia sorghi</name>
    <dbReference type="NCBI Taxonomy" id="27349"/>
    <lineage>
        <taxon>Eukaryota</taxon>
        <taxon>Fungi</taxon>
        <taxon>Dikarya</taxon>
        <taxon>Basidiomycota</taxon>
        <taxon>Pucciniomycotina</taxon>
        <taxon>Pucciniomycetes</taxon>
        <taxon>Pucciniales</taxon>
        <taxon>Pucciniaceae</taxon>
        <taxon>Puccinia</taxon>
    </lineage>
</organism>
<proteinExistence type="predicted"/>
<evidence type="ECO:0000313" key="2">
    <source>
        <dbReference type="Proteomes" id="UP000037035"/>
    </source>
</evidence>
<dbReference type="AlphaFoldDB" id="A0A0L6V638"/>
<dbReference type="EMBL" id="LAVV01007336">
    <property type="protein sequence ID" value="KNZ56261.1"/>
    <property type="molecule type" value="Genomic_DNA"/>
</dbReference>
<protein>
    <submittedName>
        <fullName evidence="1">Uncharacterized protein</fullName>
    </submittedName>
</protein>
<accession>A0A0L6V638</accession>
<name>A0A0L6V638_9BASI</name>
<gene>
    <name evidence="1" type="ORF">VP01_244g3</name>
</gene>
<evidence type="ECO:0000313" key="1">
    <source>
        <dbReference type="EMBL" id="KNZ56261.1"/>
    </source>
</evidence>